<reference evidence="2" key="2">
    <citation type="journal article" date="2015" name="Data Brief">
        <title>Shoot transcriptome of the giant reed, Arundo donax.</title>
        <authorList>
            <person name="Barrero R.A."/>
            <person name="Guerrero F.D."/>
            <person name="Moolhuijzen P."/>
            <person name="Goolsby J.A."/>
            <person name="Tidwell J."/>
            <person name="Bellgard S.E."/>
            <person name="Bellgard M.I."/>
        </authorList>
    </citation>
    <scope>NUCLEOTIDE SEQUENCE</scope>
    <source>
        <tissue evidence="2">Shoot tissue taken approximately 20 cm above the soil surface</tissue>
    </source>
</reference>
<proteinExistence type="predicted"/>
<feature type="region of interest" description="Disordered" evidence="1">
    <location>
        <begin position="1"/>
        <end position="23"/>
    </location>
</feature>
<evidence type="ECO:0000313" key="2">
    <source>
        <dbReference type="EMBL" id="JAD65556.1"/>
    </source>
</evidence>
<accession>A0A0A9BQB0</accession>
<evidence type="ECO:0000256" key="1">
    <source>
        <dbReference type="SAM" id="MobiDB-lite"/>
    </source>
</evidence>
<name>A0A0A9BQB0_ARUDO</name>
<dbReference type="AlphaFoldDB" id="A0A0A9BQB0"/>
<organism evidence="2">
    <name type="scientific">Arundo donax</name>
    <name type="common">Giant reed</name>
    <name type="synonym">Donax arundinaceus</name>
    <dbReference type="NCBI Taxonomy" id="35708"/>
    <lineage>
        <taxon>Eukaryota</taxon>
        <taxon>Viridiplantae</taxon>
        <taxon>Streptophyta</taxon>
        <taxon>Embryophyta</taxon>
        <taxon>Tracheophyta</taxon>
        <taxon>Spermatophyta</taxon>
        <taxon>Magnoliopsida</taxon>
        <taxon>Liliopsida</taxon>
        <taxon>Poales</taxon>
        <taxon>Poaceae</taxon>
        <taxon>PACMAD clade</taxon>
        <taxon>Arundinoideae</taxon>
        <taxon>Arundineae</taxon>
        <taxon>Arundo</taxon>
    </lineage>
</organism>
<sequence length="23" mass="2754">MPWRHDSCPPACDPPHRRTPKLR</sequence>
<protein>
    <submittedName>
        <fullName evidence="2">Uncharacterized protein</fullName>
    </submittedName>
</protein>
<dbReference type="EMBL" id="GBRH01232339">
    <property type="protein sequence ID" value="JAD65556.1"/>
    <property type="molecule type" value="Transcribed_RNA"/>
</dbReference>
<reference evidence="2" key="1">
    <citation type="submission" date="2014-09" db="EMBL/GenBank/DDBJ databases">
        <authorList>
            <person name="Magalhaes I.L.F."/>
            <person name="Oliveira U."/>
            <person name="Santos F.R."/>
            <person name="Vidigal T.H.D.A."/>
            <person name="Brescovit A.D."/>
            <person name="Santos A.J."/>
        </authorList>
    </citation>
    <scope>NUCLEOTIDE SEQUENCE</scope>
    <source>
        <tissue evidence="2">Shoot tissue taken approximately 20 cm above the soil surface</tissue>
    </source>
</reference>